<dbReference type="AlphaFoldDB" id="A0A1G8FC86"/>
<dbReference type="Proteomes" id="UP000198656">
    <property type="component" value="Unassembled WGS sequence"/>
</dbReference>
<name>A0A1G8FC86_9FIRM</name>
<dbReference type="OrthoDB" id="3696217at2"/>
<accession>A0A1G8FC86</accession>
<sequence length="70" mass="7906">MTERYVLDKKCPKCFGLGKTVNPTRKRLNVVDKKLPGKQDDPPLIVCKECNGTGMLLPTEVKELLEYILS</sequence>
<dbReference type="EMBL" id="FNCP01000019">
    <property type="protein sequence ID" value="SDH79761.1"/>
    <property type="molecule type" value="Genomic_DNA"/>
</dbReference>
<proteinExistence type="predicted"/>
<keyword evidence="2" id="KW-1185">Reference proteome</keyword>
<protein>
    <submittedName>
        <fullName evidence="1">Uncharacterized protein</fullName>
    </submittedName>
</protein>
<gene>
    <name evidence="1" type="ORF">SAMN05443529_11945</name>
</gene>
<evidence type="ECO:0000313" key="2">
    <source>
        <dbReference type="Proteomes" id="UP000198656"/>
    </source>
</evidence>
<evidence type="ECO:0000313" key="1">
    <source>
        <dbReference type="EMBL" id="SDH79761.1"/>
    </source>
</evidence>
<reference evidence="2" key="1">
    <citation type="submission" date="2016-10" db="EMBL/GenBank/DDBJ databases">
        <authorList>
            <person name="Varghese N."/>
            <person name="Submissions S."/>
        </authorList>
    </citation>
    <scope>NUCLEOTIDE SEQUENCE [LARGE SCALE GENOMIC DNA]</scope>
    <source>
        <strain evidence="2">DSM 8344</strain>
    </source>
</reference>
<dbReference type="RefSeq" id="WP_092334604.1">
    <property type="nucleotide sequence ID" value="NZ_FNCP01000019.1"/>
</dbReference>
<organism evidence="1 2">
    <name type="scientific">Desulfosporosinus hippei DSM 8344</name>
    <dbReference type="NCBI Taxonomy" id="1121419"/>
    <lineage>
        <taxon>Bacteria</taxon>
        <taxon>Bacillati</taxon>
        <taxon>Bacillota</taxon>
        <taxon>Clostridia</taxon>
        <taxon>Eubacteriales</taxon>
        <taxon>Desulfitobacteriaceae</taxon>
        <taxon>Desulfosporosinus</taxon>
    </lineage>
</organism>
<dbReference type="Gene3D" id="6.20.20.10">
    <property type="match status" value="1"/>
</dbReference>